<dbReference type="RefSeq" id="WP_136538605.1">
    <property type="nucleotide sequence ID" value="NZ_STGU01000002.1"/>
</dbReference>
<evidence type="ECO:0000313" key="2">
    <source>
        <dbReference type="Proteomes" id="UP000307378"/>
    </source>
</evidence>
<accession>A0A4S8QAT9</accession>
<dbReference type="Pfam" id="PF07704">
    <property type="entry name" value="PSK_trans_fac"/>
    <property type="match status" value="1"/>
</dbReference>
<protein>
    <recommendedName>
        <fullName evidence="3">Transcription factor</fullName>
    </recommendedName>
</protein>
<organism evidence="1 2">
    <name type="scientific">Rhizobium rosettiformans W3</name>
    <dbReference type="NCBI Taxonomy" id="538378"/>
    <lineage>
        <taxon>Bacteria</taxon>
        <taxon>Pseudomonadati</taxon>
        <taxon>Pseudomonadota</taxon>
        <taxon>Alphaproteobacteria</taxon>
        <taxon>Hyphomicrobiales</taxon>
        <taxon>Rhizobiaceae</taxon>
        <taxon>Rhizobium/Agrobacterium group</taxon>
        <taxon>Rhizobium</taxon>
    </lineage>
</organism>
<dbReference type="InterPro" id="IPR011660">
    <property type="entry name" value="VapB-like"/>
</dbReference>
<evidence type="ECO:0008006" key="3">
    <source>
        <dbReference type="Google" id="ProtNLM"/>
    </source>
</evidence>
<proteinExistence type="predicted"/>
<gene>
    <name evidence="1" type="ORF">FAA86_04795</name>
</gene>
<comment type="caution">
    <text evidence="1">The sequence shown here is derived from an EMBL/GenBank/DDBJ whole genome shotgun (WGS) entry which is preliminary data.</text>
</comment>
<evidence type="ECO:0000313" key="1">
    <source>
        <dbReference type="EMBL" id="THV38119.1"/>
    </source>
</evidence>
<sequence length="81" mass="8983">MAINVNNPEADALTRQFAQMAGVGITDAIVIAMREAIERRSLAETPLETAARLRAKHQVVLEEQAQKPLPRQAFDTLWDKG</sequence>
<name>A0A4S8QAT9_9HYPH</name>
<dbReference type="EMBL" id="STGU01000002">
    <property type="protein sequence ID" value="THV38119.1"/>
    <property type="molecule type" value="Genomic_DNA"/>
</dbReference>
<reference evidence="1 2" key="1">
    <citation type="submission" date="2019-04" db="EMBL/GenBank/DDBJ databases">
        <title>genome sequence of strain W3.</title>
        <authorList>
            <person name="Gao J."/>
            <person name="Sun J."/>
        </authorList>
    </citation>
    <scope>NUCLEOTIDE SEQUENCE [LARGE SCALE GENOMIC DNA]</scope>
    <source>
        <strain evidence="1 2">W3</strain>
    </source>
</reference>
<dbReference type="AlphaFoldDB" id="A0A4S8QAT9"/>
<dbReference type="Proteomes" id="UP000307378">
    <property type="component" value="Unassembled WGS sequence"/>
</dbReference>